<evidence type="ECO:0000313" key="1">
    <source>
        <dbReference type="EMBL" id="SVA98509.1"/>
    </source>
</evidence>
<dbReference type="InterPro" id="IPR036249">
    <property type="entry name" value="Thioredoxin-like_sf"/>
</dbReference>
<sequence>MASPLPTVPIGIKITNSLAQAVVVELFQDVCCPYSKKMFDTVYQSLIPILHKEALIGNVQFLWQSVPQPWHAQSCCMHEAIMAASILDVEKTATYILNIFNEQTNFFDDRAKNLSRIQIYEKLVVIGGETGYDIPSLSALLSLKGVKGNDGLGDVTQCLKWAVKYHRMRGVHVTPTVFINGIEAPDVSSGWSYKEWLEKLRPVITED</sequence>
<accession>A0A382AAT3</accession>
<name>A0A382AAT3_9ZZZZ</name>
<dbReference type="Gene3D" id="3.40.30.10">
    <property type="entry name" value="Glutaredoxin"/>
    <property type="match status" value="1"/>
</dbReference>
<dbReference type="AlphaFoldDB" id="A0A382AAT3"/>
<dbReference type="PANTHER" id="PTHR33875:SF2">
    <property type="entry name" value="ACR183CP"/>
    <property type="match status" value="1"/>
</dbReference>
<gene>
    <name evidence="1" type="ORF">METZ01_LOCUS151363</name>
</gene>
<dbReference type="PANTHER" id="PTHR33875">
    <property type="entry name" value="OS09G0542200 PROTEIN"/>
    <property type="match status" value="1"/>
</dbReference>
<protein>
    <submittedName>
        <fullName evidence="1">Uncharacterized protein</fullName>
    </submittedName>
</protein>
<dbReference type="SUPFAM" id="SSF52833">
    <property type="entry name" value="Thioredoxin-like"/>
    <property type="match status" value="1"/>
</dbReference>
<proteinExistence type="predicted"/>
<organism evidence="1">
    <name type="scientific">marine metagenome</name>
    <dbReference type="NCBI Taxonomy" id="408172"/>
    <lineage>
        <taxon>unclassified sequences</taxon>
        <taxon>metagenomes</taxon>
        <taxon>ecological metagenomes</taxon>
    </lineage>
</organism>
<dbReference type="EMBL" id="UINC01024585">
    <property type="protein sequence ID" value="SVA98509.1"/>
    <property type="molecule type" value="Genomic_DNA"/>
</dbReference>
<reference evidence="1" key="1">
    <citation type="submission" date="2018-05" db="EMBL/GenBank/DDBJ databases">
        <authorList>
            <person name="Lanie J.A."/>
            <person name="Ng W.-L."/>
            <person name="Kazmierczak K.M."/>
            <person name="Andrzejewski T.M."/>
            <person name="Davidsen T.M."/>
            <person name="Wayne K.J."/>
            <person name="Tettelin H."/>
            <person name="Glass J.I."/>
            <person name="Rusch D."/>
            <person name="Podicherti R."/>
            <person name="Tsui H.-C.T."/>
            <person name="Winkler M.E."/>
        </authorList>
    </citation>
    <scope>NUCLEOTIDE SEQUENCE</scope>
</reference>